<accession>A0A1H3LR64</accession>
<keyword evidence="1" id="KW-0732">Signal</keyword>
<dbReference type="AlphaFoldDB" id="A0A1H3LR64"/>
<evidence type="ECO:0000256" key="1">
    <source>
        <dbReference type="SAM" id="SignalP"/>
    </source>
</evidence>
<feature type="signal peptide" evidence="1">
    <location>
        <begin position="1"/>
        <end position="21"/>
    </location>
</feature>
<dbReference type="EMBL" id="FNPF01000014">
    <property type="protein sequence ID" value="SDY66932.1"/>
    <property type="molecule type" value="Genomic_DNA"/>
</dbReference>
<dbReference type="Pfam" id="PF03640">
    <property type="entry name" value="Lipoprotein_15"/>
    <property type="match status" value="1"/>
</dbReference>
<sequence>MLRYQAILPVVALALSASAAAAQDSPTLSVGQSEEYGSYIVGPEGKPVYLFTTDTQGNGGEPAVSCTSEECLNAWPLVTAEGEVSVGSELDESLAGTFTHDGHTVVTYNGWPLYTFVRDEAGQAPQGQDVHSFGGEWYLLDPQGEKVEEEGSE</sequence>
<evidence type="ECO:0000313" key="2">
    <source>
        <dbReference type="EMBL" id="SDY66932.1"/>
    </source>
</evidence>
<organism evidence="2 3">
    <name type="scientific">Citreimonas salinaria</name>
    <dbReference type="NCBI Taxonomy" id="321339"/>
    <lineage>
        <taxon>Bacteria</taxon>
        <taxon>Pseudomonadati</taxon>
        <taxon>Pseudomonadota</taxon>
        <taxon>Alphaproteobacteria</taxon>
        <taxon>Rhodobacterales</taxon>
        <taxon>Roseobacteraceae</taxon>
        <taxon>Citreimonas</taxon>
    </lineage>
</organism>
<name>A0A1H3LR64_9RHOB</name>
<proteinExistence type="predicted"/>
<dbReference type="STRING" id="321339.SAMN05444340_11417"/>
<dbReference type="GO" id="GO:0043448">
    <property type="term" value="P:alkane catabolic process"/>
    <property type="evidence" value="ECO:0007669"/>
    <property type="project" value="TreeGrafter"/>
</dbReference>
<protein>
    <submittedName>
        <fullName evidence="2">Predicted lipoprotein with conserved Yx(FWY)xxD motif</fullName>
    </submittedName>
</protein>
<evidence type="ECO:0000313" key="3">
    <source>
        <dbReference type="Proteomes" id="UP000199286"/>
    </source>
</evidence>
<dbReference type="OrthoDB" id="9800666at2"/>
<gene>
    <name evidence="2" type="ORF">SAMN05444340_11417</name>
</gene>
<reference evidence="2 3" key="1">
    <citation type="submission" date="2016-10" db="EMBL/GenBank/DDBJ databases">
        <authorList>
            <person name="de Groot N.N."/>
        </authorList>
    </citation>
    <scope>NUCLEOTIDE SEQUENCE [LARGE SCALE GENOMIC DNA]</scope>
    <source>
        <strain evidence="2 3">DSM 26880</strain>
    </source>
</reference>
<dbReference type="PANTHER" id="PTHR39335">
    <property type="entry name" value="BLL4220 PROTEIN"/>
    <property type="match status" value="1"/>
</dbReference>
<feature type="chain" id="PRO_5011507589" evidence="1">
    <location>
        <begin position="22"/>
        <end position="153"/>
    </location>
</feature>
<keyword evidence="2" id="KW-0449">Lipoprotein</keyword>
<dbReference type="Proteomes" id="UP000199286">
    <property type="component" value="Unassembled WGS sequence"/>
</dbReference>
<dbReference type="PANTHER" id="PTHR39335:SF1">
    <property type="entry name" value="BLL4220 PROTEIN"/>
    <property type="match status" value="1"/>
</dbReference>
<dbReference type="InterPro" id="IPR005297">
    <property type="entry name" value="Lipoprotein_repeat"/>
</dbReference>
<keyword evidence="3" id="KW-1185">Reference proteome</keyword>
<dbReference type="RefSeq" id="WP_089884433.1">
    <property type="nucleotide sequence ID" value="NZ_FNPF01000014.1"/>
</dbReference>